<dbReference type="GO" id="GO:0046872">
    <property type="term" value="F:metal ion binding"/>
    <property type="evidence" value="ECO:0007669"/>
    <property type="project" value="UniProtKB-KW"/>
</dbReference>
<dbReference type="OrthoDB" id="9802365at2"/>
<dbReference type="GeneID" id="96999690"/>
<sequence length="213" mass="25446">MKLKRLYNFIYDNMGPQGWWPAESKDEIILGAFLTQNTNWNNVTKSLYNLQESTNFIPEKIRKLDLENLETLIRPSGFFKNKARGIHNFFVWYEKYQYNPDIVNKIFTETETLRDTLLSFHGIGEETADVLLLYVFDRIVFISDTYARRLFSRLTGKIYTNYKSLHREINLIKENFTLQEAQEFHGLIDEFGKIYLSGKRDKWEESFLKSFKF</sequence>
<dbReference type="InterPro" id="IPR011257">
    <property type="entry name" value="DNA_glycosylase"/>
</dbReference>
<dbReference type="HOGENOM" id="CLU_012862_6_1_9"/>
<dbReference type="EMBL" id="AGEI01000032">
    <property type="protein sequence ID" value="EHR31952.1"/>
    <property type="molecule type" value="Genomic_DNA"/>
</dbReference>
<dbReference type="STRING" id="883114.HMPREF9709_01765"/>
<dbReference type="GO" id="GO:0003824">
    <property type="term" value="F:catalytic activity"/>
    <property type="evidence" value="ECO:0007669"/>
    <property type="project" value="InterPro"/>
</dbReference>
<dbReference type="CDD" id="cd00056">
    <property type="entry name" value="ENDO3c"/>
    <property type="match status" value="1"/>
</dbReference>
<dbReference type="Pfam" id="PF00730">
    <property type="entry name" value="HhH-GPD"/>
    <property type="match status" value="1"/>
</dbReference>
<feature type="domain" description="HhH-GPD" evidence="5">
    <location>
        <begin position="34"/>
        <end position="194"/>
    </location>
</feature>
<dbReference type="GO" id="GO:0051539">
    <property type="term" value="F:4 iron, 4 sulfur cluster binding"/>
    <property type="evidence" value="ECO:0007669"/>
    <property type="project" value="UniProtKB-KW"/>
</dbReference>
<comment type="caution">
    <text evidence="6">The sequence shown here is derived from an EMBL/GenBank/DDBJ whole genome shotgun (WGS) entry which is preliminary data.</text>
</comment>
<evidence type="ECO:0000256" key="3">
    <source>
        <dbReference type="ARBA" id="ARBA00023004"/>
    </source>
</evidence>
<keyword evidence="2" id="KW-0479">Metal-binding</keyword>
<dbReference type="Gene3D" id="1.10.340.30">
    <property type="entry name" value="Hypothetical protein, domain 2"/>
    <property type="match status" value="1"/>
</dbReference>
<name>H3NR04_9FIRM</name>
<dbReference type="PANTHER" id="PTHR10359">
    <property type="entry name" value="A/G-SPECIFIC ADENINE GLYCOSYLASE/ENDONUCLEASE III"/>
    <property type="match status" value="1"/>
</dbReference>
<dbReference type="GO" id="GO:0006284">
    <property type="term" value="P:base-excision repair"/>
    <property type="evidence" value="ECO:0007669"/>
    <property type="project" value="InterPro"/>
</dbReference>
<gene>
    <name evidence="6" type="ORF">HMPREF9709_01765</name>
</gene>
<accession>H3NR04</accession>
<evidence type="ECO:0000259" key="5">
    <source>
        <dbReference type="SMART" id="SM00478"/>
    </source>
</evidence>
<evidence type="ECO:0000256" key="2">
    <source>
        <dbReference type="ARBA" id="ARBA00022723"/>
    </source>
</evidence>
<evidence type="ECO:0000313" key="7">
    <source>
        <dbReference type="Proteomes" id="UP000004191"/>
    </source>
</evidence>
<evidence type="ECO:0000256" key="4">
    <source>
        <dbReference type="ARBA" id="ARBA00023014"/>
    </source>
</evidence>
<proteinExistence type="predicted"/>
<evidence type="ECO:0000256" key="1">
    <source>
        <dbReference type="ARBA" id="ARBA00022485"/>
    </source>
</evidence>
<dbReference type="AlphaFoldDB" id="H3NR04"/>
<dbReference type="eggNOG" id="COG2231">
    <property type="taxonomic scope" value="Bacteria"/>
</dbReference>
<keyword evidence="1" id="KW-0004">4Fe-4S</keyword>
<organism evidence="6 7">
    <name type="scientific">Helcococcus kunzii ATCC 51366</name>
    <dbReference type="NCBI Taxonomy" id="883114"/>
    <lineage>
        <taxon>Bacteria</taxon>
        <taxon>Bacillati</taxon>
        <taxon>Bacillota</taxon>
        <taxon>Tissierellia</taxon>
        <taxon>Tissierellales</taxon>
        <taxon>Peptoniphilaceae</taxon>
        <taxon>Helcococcus</taxon>
    </lineage>
</organism>
<dbReference type="RefSeq" id="WP_005399279.1">
    <property type="nucleotide sequence ID" value="NZ_JH601089.1"/>
</dbReference>
<dbReference type="Proteomes" id="UP000004191">
    <property type="component" value="Unassembled WGS sequence"/>
</dbReference>
<dbReference type="PIRSF" id="PIRSF001435">
    <property type="entry name" value="Nth"/>
    <property type="match status" value="1"/>
</dbReference>
<dbReference type="SMART" id="SM00478">
    <property type="entry name" value="ENDO3c"/>
    <property type="match status" value="1"/>
</dbReference>
<reference evidence="6 7" key="1">
    <citation type="submission" date="2012-01" db="EMBL/GenBank/DDBJ databases">
        <title>The Genome Sequence of Helcococcus kunzii ATCC 51366.</title>
        <authorList>
            <consortium name="The Broad Institute Genome Sequencing Platform"/>
            <person name="Earl A."/>
            <person name="Ward D."/>
            <person name="Feldgarden M."/>
            <person name="Gevers D."/>
            <person name="Huys G."/>
            <person name="Young S.K."/>
            <person name="Zeng Q."/>
            <person name="Gargeya S."/>
            <person name="Fitzgerald M."/>
            <person name="Haas B."/>
            <person name="Abouelleil A."/>
            <person name="Alvarado L."/>
            <person name="Arachchi H.M."/>
            <person name="Berlin A."/>
            <person name="Chapman S.B."/>
            <person name="Gearin G."/>
            <person name="Goldberg J."/>
            <person name="Griggs A."/>
            <person name="Gujja S."/>
            <person name="Hansen M."/>
            <person name="Heiman D."/>
            <person name="Howarth C."/>
            <person name="Larimer J."/>
            <person name="Lui A."/>
            <person name="MacDonald P.J.P."/>
            <person name="McCowen C."/>
            <person name="Montmayeur A."/>
            <person name="Murphy C."/>
            <person name="Neiman D."/>
            <person name="Pearson M."/>
            <person name="Priest M."/>
            <person name="Roberts A."/>
            <person name="Saif S."/>
            <person name="Shea T."/>
            <person name="Sisk P."/>
            <person name="Stolte C."/>
            <person name="Sykes S."/>
            <person name="Wortman J."/>
            <person name="Nusbaum C."/>
            <person name="Birren B."/>
        </authorList>
    </citation>
    <scope>NUCLEOTIDE SEQUENCE [LARGE SCALE GENOMIC DNA]</scope>
    <source>
        <strain evidence="6 7">ATCC 51366</strain>
    </source>
</reference>
<protein>
    <recommendedName>
        <fullName evidence="5">HhH-GPD domain-containing protein</fullName>
    </recommendedName>
</protein>
<dbReference type="InterPro" id="IPR003265">
    <property type="entry name" value="HhH-GPD_domain"/>
</dbReference>
<dbReference type="PATRIC" id="fig|883114.3.peg.1760"/>
<dbReference type="PANTHER" id="PTHR10359:SF19">
    <property type="entry name" value="DNA REPAIR GLYCOSYLASE MJ1434-RELATED"/>
    <property type="match status" value="1"/>
</dbReference>
<dbReference type="SUPFAM" id="SSF48150">
    <property type="entry name" value="DNA-glycosylase"/>
    <property type="match status" value="1"/>
</dbReference>
<keyword evidence="7" id="KW-1185">Reference proteome</keyword>
<keyword evidence="3" id="KW-0408">Iron</keyword>
<evidence type="ECO:0000313" key="6">
    <source>
        <dbReference type="EMBL" id="EHR31952.1"/>
    </source>
</evidence>
<keyword evidence="4" id="KW-0411">Iron-sulfur</keyword>